<dbReference type="GO" id="GO:0019104">
    <property type="term" value="F:DNA N-glycosylase activity"/>
    <property type="evidence" value="ECO:0007669"/>
    <property type="project" value="UniProtKB-UniRule"/>
</dbReference>
<dbReference type="Pfam" id="PF10576">
    <property type="entry name" value="EndIII_4Fe-2S"/>
    <property type="match status" value="1"/>
</dbReference>
<feature type="binding site" evidence="12">
    <location>
        <position position="203"/>
    </location>
    <ligand>
        <name>[4Fe-4S] cluster</name>
        <dbReference type="ChEBI" id="CHEBI:49883"/>
    </ligand>
</feature>
<keyword evidence="11 12" id="KW-0326">Glycosidase</keyword>
<evidence type="ECO:0000256" key="7">
    <source>
        <dbReference type="ARBA" id="ARBA00023014"/>
    </source>
</evidence>
<protein>
    <recommendedName>
        <fullName evidence="12">Endonuclease III</fullName>
        <ecNumber evidence="12">4.2.99.18</ecNumber>
    </recommendedName>
    <alternativeName>
        <fullName evidence="12">DNA-(apurinic or apyrimidinic site) lyase</fullName>
    </alternativeName>
</protein>
<dbReference type="SMART" id="SM00478">
    <property type="entry name" value="ENDO3c"/>
    <property type="match status" value="1"/>
</dbReference>
<dbReference type="FunCoup" id="B2A677">
    <property type="interactions" value="357"/>
</dbReference>
<evidence type="ECO:0000256" key="12">
    <source>
        <dbReference type="HAMAP-Rule" id="MF_00942"/>
    </source>
</evidence>
<dbReference type="EC" id="4.2.99.18" evidence="12"/>
<dbReference type="PANTHER" id="PTHR10359:SF18">
    <property type="entry name" value="ENDONUCLEASE III"/>
    <property type="match status" value="1"/>
</dbReference>
<dbReference type="Gene3D" id="1.10.1670.10">
    <property type="entry name" value="Helix-hairpin-Helix base-excision DNA repair enzymes (C-terminal)"/>
    <property type="match status" value="1"/>
</dbReference>
<keyword evidence="8 12" id="KW-0238">DNA-binding</keyword>
<dbReference type="HAMAP" id="MF_00942">
    <property type="entry name" value="Nth"/>
    <property type="match status" value="1"/>
</dbReference>
<dbReference type="InterPro" id="IPR003265">
    <property type="entry name" value="HhH-GPD_domain"/>
</dbReference>
<dbReference type="SMART" id="SM00525">
    <property type="entry name" value="FES"/>
    <property type="match status" value="1"/>
</dbReference>
<dbReference type="SUPFAM" id="SSF48150">
    <property type="entry name" value="DNA-glycosylase"/>
    <property type="match status" value="1"/>
</dbReference>
<keyword evidence="3 12" id="KW-0479">Metal-binding</keyword>
<dbReference type="InterPro" id="IPR004036">
    <property type="entry name" value="Endonuclease-III-like_CS2"/>
</dbReference>
<dbReference type="OrthoDB" id="9800977at2"/>
<keyword evidence="14" id="KW-0540">Nuclease</keyword>
<evidence type="ECO:0000256" key="6">
    <source>
        <dbReference type="ARBA" id="ARBA00023004"/>
    </source>
</evidence>
<dbReference type="PROSITE" id="PS01155">
    <property type="entry name" value="ENDONUCLEASE_III_2"/>
    <property type="match status" value="1"/>
</dbReference>
<evidence type="ECO:0000256" key="4">
    <source>
        <dbReference type="ARBA" id="ARBA00022763"/>
    </source>
</evidence>
<evidence type="ECO:0000256" key="10">
    <source>
        <dbReference type="ARBA" id="ARBA00023239"/>
    </source>
</evidence>
<sequence length="218" mass="24781">MEKKEAEQILSKLKANYPSARTALKFNSPFELLIATILSAQCTDIRVNEITKELFELANTPQDILKLGRPRLIQIIKGAGLYKNKSKNILETCEILVDEYEGEVPAKREELEKLPGVGRKTANVVLANAFNIPAFAVDTHVLRVSKRLGLTDKEDPRGVEQDLMSVFDRDDWNVGHHLLIYHGRAVCKARKPQCENCSIIEHCKYYHDNYQYPNSTGR</sequence>
<feature type="binding site" evidence="12">
    <location>
        <position position="194"/>
    </location>
    <ligand>
        <name>[4Fe-4S] cluster</name>
        <dbReference type="ChEBI" id="CHEBI:49883"/>
    </ligand>
</feature>
<keyword evidence="6 12" id="KW-0408">Iron</keyword>
<dbReference type="Proteomes" id="UP000001683">
    <property type="component" value="Chromosome"/>
</dbReference>
<dbReference type="EMBL" id="CP001034">
    <property type="protein sequence ID" value="ACB84088.1"/>
    <property type="molecule type" value="Genomic_DNA"/>
</dbReference>
<organism evidence="14 15">
    <name type="scientific">Natranaerobius thermophilus (strain ATCC BAA-1301 / DSM 18059 / JW/NM-WN-LF)</name>
    <dbReference type="NCBI Taxonomy" id="457570"/>
    <lineage>
        <taxon>Bacteria</taxon>
        <taxon>Bacillati</taxon>
        <taxon>Bacillota</taxon>
        <taxon>Clostridia</taxon>
        <taxon>Natranaerobiales</taxon>
        <taxon>Natranaerobiaceae</taxon>
        <taxon>Natranaerobius</taxon>
    </lineage>
</organism>
<dbReference type="InterPro" id="IPR003651">
    <property type="entry name" value="Endonuclease3_FeS-loop_motif"/>
</dbReference>
<comment type="cofactor">
    <cofactor evidence="12">
        <name>[4Fe-4S] cluster</name>
        <dbReference type="ChEBI" id="CHEBI:49883"/>
    </cofactor>
    <text evidence="12">Binds 1 [4Fe-4S] cluster.</text>
</comment>
<accession>B2A677</accession>
<dbReference type="Pfam" id="PF00730">
    <property type="entry name" value="HhH-GPD"/>
    <property type="match status" value="1"/>
</dbReference>
<dbReference type="HOGENOM" id="CLU_012862_3_3_9"/>
<dbReference type="eggNOG" id="COG0177">
    <property type="taxonomic scope" value="Bacteria"/>
</dbReference>
<feature type="domain" description="HhH-GPD" evidence="13">
    <location>
        <begin position="38"/>
        <end position="185"/>
    </location>
</feature>
<dbReference type="GO" id="GO:0051539">
    <property type="term" value="F:4 iron, 4 sulfur cluster binding"/>
    <property type="evidence" value="ECO:0007669"/>
    <property type="project" value="UniProtKB-UniRule"/>
</dbReference>
<dbReference type="FunFam" id="1.10.340.30:FF:000001">
    <property type="entry name" value="Endonuclease III"/>
    <property type="match status" value="1"/>
</dbReference>
<keyword evidence="7 12" id="KW-0411">Iron-sulfur</keyword>
<dbReference type="GO" id="GO:0140078">
    <property type="term" value="F:class I DNA-(apurinic or apyrimidinic site) endonuclease activity"/>
    <property type="evidence" value="ECO:0007669"/>
    <property type="project" value="UniProtKB-EC"/>
</dbReference>
<dbReference type="InterPro" id="IPR000445">
    <property type="entry name" value="HhH_motif"/>
</dbReference>
<evidence type="ECO:0000313" key="15">
    <source>
        <dbReference type="Proteomes" id="UP000001683"/>
    </source>
</evidence>
<gene>
    <name evidence="12" type="primary">nth</name>
    <name evidence="14" type="ordered locus">Nther_0492</name>
</gene>
<evidence type="ECO:0000313" key="14">
    <source>
        <dbReference type="EMBL" id="ACB84088.1"/>
    </source>
</evidence>
<keyword evidence="2 12" id="KW-0004">4Fe-4S</keyword>
<dbReference type="InParanoid" id="B2A677"/>
<dbReference type="PIRSF" id="PIRSF001435">
    <property type="entry name" value="Nth"/>
    <property type="match status" value="1"/>
</dbReference>
<comment type="function">
    <text evidence="12">DNA repair enzyme that has both DNA N-glycosylase activity and AP-lyase activity. The DNA N-glycosylase activity releases various damaged pyrimidines from DNA by cleaving the N-glycosidic bond, leaving an AP (apurinic/apyrimidinic) site. The AP-lyase activity cleaves the phosphodiester bond 3' to the AP site by a beta-elimination, leaving a 3'-terminal unsaturated sugar and a product with a terminal 5'-phosphate.</text>
</comment>
<dbReference type="Gene3D" id="1.10.340.30">
    <property type="entry name" value="Hypothetical protein, domain 2"/>
    <property type="match status" value="1"/>
</dbReference>
<comment type="similarity">
    <text evidence="1 12">Belongs to the Nth/MutY family.</text>
</comment>
<evidence type="ECO:0000256" key="3">
    <source>
        <dbReference type="ARBA" id="ARBA00022723"/>
    </source>
</evidence>
<keyword evidence="4 12" id="KW-0227">DNA damage</keyword>
<evidence type="ECO:0000259" key="13">
    <source>
        <dbReference type="SMART" id="SM00478"/>
    </source>
</evidence>
<proteinExistence type="inferred from homology"/>
<evidence type="ECO:0000256" key="5">
    <source>
        <dbReference type="ARBA" id="ARBA00022801"/>
    </source>
</evidence>
<dbReference type="CDD" id="cd00056">
    <property type="entry name" value="ENDO3c"/>
    <property type="match status" value="1"/>
</dbReference>
<reference evidence="14 15" key="1">
    <citation type="submission" date="2008-04" db="EMBL/GenBank/DDBJ databases">
        <title>Complete sequence of chromosome of Natranaerobius thermophilus JW/NM-WN-LF.</title>
        <authorList>
            <consortium name="US DOE Joint Genome Institute"/>
            <person name="Copeland A."/>
            <person name="Lucas S."/>
            <person name="Lapidus A."/>
            <person name="Glavina del Rio T."/>
            <person name="Dalin E."/>
            <person name="Tice H."/>
            <person name="Bruce D."/>
            <person name="Goodwin L."/>
            <person name="Pitluck S."/>
            <person name="Chertkov O."/>
            <person name="Brettin T."/>
            <person name="Detter J.C."/>
            <person name="Han C."/>
            <person name="Kuske C.R."/>
            <person name="Schmutz J."/>
            <person name="Larimer F."/>
            <person name="Land M."/>
            <person name="Hauser L."/>
            <person name="Kyrpides N."/>
            <person name="Lykidis A."/>
            <person name="Mesbah N.M."/>
            <person name="Wiegel J."/>
        </authorList>
    </citation>
    <scope>NUCLEOTIDE SEQUENCE [LARGE SCALE GENOMIC DNA]</scope>
    <source>
        <strain evidence="15">ATCC BAA-1301 / DSM 18059 / JW/NM-WN-LF</strain>
    </source>
</reference>
<keyword evidence="9 12" id="KW-0234">DNA repair</keyword>
<evidence type="ECO:0000256" key="9">
    <source>
        <dbReference type="ARBA" id="ARBA00023204"/>
    </source>
</evidence>
<dbReference type="PANTHER" id="PTHR10359">
    <property type="entry name" value="A/G-SPECIFIC ADENINE GLYCOSYLASE/ENDONUCLEASE III"/>
    <property type="match status" value="1"/>
</dbReference>
<evidence type="ECO:0000256" key="2">
    <source>
        <dbReference type="ARBA" id="ARBA00022485"/>
    </source>
</evidence>
<dbReference type="GO" id="GO:0003677">
    <property type="term" value="F:DNA binding"/>
    <property type="evidence" value="ECO:0007669"/>
    <property type="project" value="UniProtKB-UniRule"/>
</dbReference>
<evidence type="ECO:0000256" key="8">
    <source>
        <dbReference type="ARBA" id="ARBA00023125"/>
    </source>
</evidence>
<dbReference type="NCBIfam" id="TIGR01083">
    <property type="entry name" value="nth"/>
    <property type="match status" value="1"/>
</dbReference>
<keyword evidence="14" id="KW-0255">Endonuclease</keyword>
<feature type="binding site" evidence="12">
    <location>
        <position position="187"/>
    </location>
    <ligand>
        <name>[4Fe-4S] cluster</name>
        <dbReference type="ChEBI" id="CHEBI:49883"/>
    </ligand>
</feature>
<dbReference type="InterPro" id="IPR011257">
    <property type="entry name" value="DNA_glycosylase"/>
</dbReference>
<keyword evidence="10 12" id="KW-0456">Lyase</keyword>
<evidence type="ECO:0000256" key="1">
    <source>
        <dbReference type="ARBA" id="ARBA00008343"/>
    </source>
</evidence>
<dbReference type="STRING" id="457570.Nther_0492"/>
<reference evidence="14 15" key="2">
    <citation type="journal article" date="2011" name="J. Bacteriol.">
        <title>Complete genome sequence of the anaerobic, halophilic alkalithermophile Natranaerobius thermophilus JW/NM-WN-LF.</title>
        <authorList>
            <person name="Zhao B."/>
            <person name="Mesbah N.M."/>
            <person name="Dalin E."/>
            <person name="Goodwin L."/>
            <person name="Nolan M."/>
            <person name="Pitluck S."/>
            <person name="Chertkov O."/>
            <person name="Brettin T.S."/>
            <person name="Han J."/>
            <person name="Larimer F.W."/>
            <person name="Land M.L."/>
            <person name="Hauser L."/>
            <person name="Kyrpides N."/>
            <person name="Wiegel J."/>
        </authorList>
    </citation>
    <scope>NUCLEOTIDE SEQUENCE [LARGE SCALE GENOMIC DNA]</scope>
    <source>
        <strain evidence="15">ATCC BAA-1301 / DSM 18059 / JW/NM-WN-LF</strain>
    </source>
</reference>
<dbReference type="GO" id="GO:0046872">
    <property type="term" value="F:metal ion binding"/>
    <property type="evidence" value="ECO:0007669"/>
    <property type="project" value="UniProtKB-KW"/>
</dbReference>
<dbReference type="Pfam" id="PF00633">
    <property type="entry name" value="HHH"/>
    <property type="match status" value="1"/>
</dbReference>
<feature type="binding site" evidence="12">
    <location>
        <position position="197"/>
    </location>
    <ligand>
        <name>[4Fe-4S] cluster</name>
        <dbReference type="ChEBI" id="CHEBI:49883"/>
    </ligand>
</feature>
<keyword evidence="15" id="KW-1185">Reference proteome</keyword>
<dbReference type="RefSeq" id="WP_012446975.1">
    <property type="nucleotide sequence ID" value="NC_010718.1"/>
</dbReference>
<evidence type="ECO:0000256" key="11">
    <source>
        <dbReference type="ARBA" id="ARBA00023295"/>
    </source>
</evidence>
<dbReference type="KEGG" id="nth:Nther_0492"/>
<dbReference type="InterPro" id="IPR023170">
    <property type="entry name" value="HhH_base_excis_C"/>
</dbReference>
<dbReference type="FunFam" id="1.10.1670.10:FF:000001">
    <property type="entry name" value="Endonuclease III"/>
    <property type="match status" value="1"/>
</dbReference>
<name>B2A677_NATTJ</name>
<dbReference type="GO" id="GO:0006285">
    <property type="term" value="P:base-excision repair, AP site formation"/>
    <property type="evidence" value="ECO:0007669"/>
    <property type="project" value="TreeGrafter"/>
</dbReference>
<dbReference type="InterPro" id="IPR005759">
    <property type="entry name" value="Nth"/>
</dbReference>
<comment type="catalytic activity">
    <reaction evidence="12">
        <text>2'-deoxyribonucleotide-(2'-deoxyribose 5'-phosphate)-2'-deoxyribonucleotide-DNA = a 3'-end 2'-deoxyribonucleotide-(2,3-dehydro-2,3-deoxyribose 5'-phosphate)-DNA + a 5'-end 5'-phospho-2'-deoxyribonucleoside-DNA + H(+)</text>
        <dbReference type="Rhea" id="RHEA:66592"/>
        <dbReference type="Rhea" id="RHEA-COMP:13180"/>
        <dbReference type="Rhea" id="RHEA-COMP:16897"/>
        <dbReference type="Rhea" id="RHEA-COMP:17067"/>
        <dbReference type="ChEBI" id="CHEBI:15378"/>
        <dbReference type="ChEBI" id="CHEBI:136412"/>
        <dbReference type="ChEBI" id="CHEBI:157695"/>
        <dbReference type="ChEBI" id="CHEBI:167181"/>
        <dbReference type="EC" id="4.2.99.18"/>
    </reaction>
</comment>
<dbReference type="AlphaFoldDB" id="B2A677"/>
<keyword evidence="5 12" id="KW-0378">Hydrolase</keyword>